<organism evidence="1 2">
    <name type="scientific">Chryseolinea lacunae</name>
    <dbReference type="NCBI Taxonomy" id="2801331"/>
    <lineage>
        <taxon>Bacteria</taxon>
        <taxon>Pseudomonadati</taxon>
        <taxon>Bacteroidota</taxon>
        <taxon>Cytophagia</taxon>
        <taxon>Cytophagales</taxon>
        <taxon>Fulvivirgaceae</taxon>
        <taxon>Chryseolinea</taxon>
    </lineage>
</organism>
<protein>
    <submittedName>
        <fullName evidence="1">Nucleotidyltransferase domain-containing protein</fullName>
    </submittedName>
</protein>
<evidence type="ECO:0000313" key="2">
    <source>
        <dbReference type="Proteomes" id="UP000613030"/>
    </source>
</evidence>
<reference evidence="1 2" key="1">
    <citation type="submission" date="2021-01" db="EMBL/GenBank/DDBJ databases">
        <title>Chryseolinea sp. Jin1 Genome sequencing and assembly.</title>
        <authorList>
            <person name="Kim I."/>
        </authorList>
    </citation>
    <scope>NUCLEOTIDE SEQUENCE [LARGE SCALE GENOMIC DNA]</scope>
    <source>
        <strain evidence="1 2">Jin1</strain>
    </source>
</reference>
<gene>
    <name evidence="1" type="ORF">JI741_12210</name>
</gene>
<sequence length="355" mass="41139">MTWIDLQDNNQHLLLKCVSGSRAYGLALPHSDTDIKGVFVLPQKKFFGLTYTDQLNSETNDVMFYEFKKFMELLLRNNPNLLELLGTPSGYILYKHPLMDSIRPEIFLSRLCKDTFGAYALTQIKKARGLNKKIMKPQEPKRKTILDFCRVISGQAAITLPAWLEANGFQQEHCGLVRVDHMRDVYLVFHNTQVQGTVFKGIQVSEIANEVSLSSVPQGLSPLGVLHFNRDGYSIYCKEFRQYWEWVAVRNEERFENTMNHGKNYDAKNMMHVFRLLNMAEEIARFKTVNVHRPERDFLLRIRAGEFLYEDLLQQAEEKIATVNALFDVSDLPETPNVETIDELLVEIREKFYAS</sequence>
<proteinExistence type="predicted"/>
<name>A0ABS1KS17_9BACT</name>
<dbReference type="Proteomes" id="UP000613030">
    <property type="component" value="Unassembled WGS sequence"/>
</dbReference>
<dbReference type="PANTHER" id="PTHR34817">
    <property type="entry name" value="NUCLEOTIDYLTRANSFERASE"/>
    <property type="match status" value="1"/>
</dbReference>
<dbReference type="Pfam" id="PF10127">
    <property type="entry name" value="RlaP"/>
    <property type="match status" value="1"/>
</dbReference>
<accession>A0ABS1KS17</accession>
<dbReference type="RefSeq" id="WP_202009684.1">
    <property type="nucleotide sequence ID" value="NZ_JAERRB010000003.1"/>
</dbReference>
<evidence type="ECO:0000313" key="1">
    <source>
        <dbReference type="EMBL" id="MBL0741988.1"/>
    </source>
</evidence>
<dbReference type="EMBL" id="JAERRB010000003">
    <property type="protein sequence ID" value="MBL0741988.1"/>
    <property type="molecule type" value="Genomic_DNA"/>
</dbReference>
<keyword evidence="2" id="KW-1185">Reference proteome</keyword>
<dbReference type="InterPro" id="IPR018775">
    <property type="entry name" value="RlaP"/>
</dbReference>
<comment type="caution">
    <text evidence="1">The sequence shown here is derived from an EMBL/GenBank/DDBJ whole genome shotgun (WGS) entry which is preliminary data.</text>
</comment>
<dbReference type="PANTHER" id="PTHR34817:SF1">
    <property type="entry name" value="NUCLEOTIDYLTRANSFERASE"/>
    <property type="match status" value="1"/>
</dbReference>